<comment type="caution">
    <text evidence="1">The sequence shown here is derived from an EMBL/GenBank/DDBJ whole genome shotgun (WGS) entry which is preliminary data.</text>
</comment>
<reference evidence="1 2" key="1">
    <citation type="submission" date="2013-08" db="EMBL/GenBank/DDBJ databases">
        <authorList>
            <person name="Weinstock G."/>
            <person name="Sodergren E."/>
            <person name="Wylie T."/>
            <person name="Fulton L."/>
            <person name="Fulton R."/>
            <person name="Fronick C."/>
            <person name="O'Laughlin M."/>
            <person name="Godfrey J."/>
            <person name="Miner T."/>
            <person name="Herter B."/>
            <person name="Appelbaum E."/>
            <person name="Cordes M."/>
            <person name="Lek S."/>
            <person name="Wollam A."/>
            <person name="Pepin K.H."/>
            <person name="Palsikar V.B."/>
            <person name="Mitreva M."/>
            <person name="Wilson R.K."/>
        </authorList>
    </citation>
    <scope>NUCLEOTIDE SEQUENCE [LARGE SCALE GENOMIC DNA]</scope>
    <source>
        <strain evidence="1 2">ATCC 12856</strain>
    </source>
</reference>
<dbReference type="PATRIC" id="fig|649747.3.peg.923"/>
<dbReference type="RefSeq" id="WP_021624183.1">
    <property type="nucleotide sequence ID" value="NZ_KE952895.1"/>
</dbReference>
<proteinExistence type="predicted"/>
<accession>U1X7E8</accession>
<dbReference type="AlphaFoldDB" id="U1X7E8"/>
<dbReference type="STRING" id="649747.HMPREF0083_01017"/>
<name>U1X7E8_ANEAE</name>
<gene>
    <name evidence="1" type="ORF">HMPREF0083_01017</name>
</gene>
<protein>
    <submittedName>
        <fullName evidence="1">Uncharacterized protein</fullName>
    </submittedName>
</protein>
<dbReference type="HOGENOM" id="CLU_2491044_0_0_9"/>
<sequence>MDKDKLLYLEQNGYKPITDEIIRESFKSLYENAPHIAKEKEAEAKRKYKYYKRYGNEIMLYSMEYLERNSIDELKRNAIKTERRFL</sequence>
<dbReference type="Proteomes" id="UP000016511">
    <property type="component" value="Unassembled WGS sequence"/>
</dbReference>
<keyword evidence="2" id="KW-1185">Reference proteome</keyword>
<evidence type="ECO:0000313" key="1">
    <source>
        <dbReference type="EMBL" id="ERI10905.1"/>
    </source>
</evidence>
<dbReference type="EMBL" id="AWSJ01000064">
    <property type="protein sequence ID" value="ERI10905.1"/>
    <property type="molecule type" value="Genomic_DNA"/>
</dbReference>
<organism evidence="1 2">
    <name type="scientific">Aneurinibacillus aneurinilyticus ATCC 12856</name>
    <dbReference type="NCBI Taxonomy" id="649747"/>
    <lineage>
        <taxon>Bacteria</taxon>
        <taxon>Bacillati</taxon>
        <taxon>Bacillota</taxon>
        <taxon>Bacilli</taxon>
        <taxon>Bacillales</taxon>
        <taxon>Paenibacillaceae</taxon>
        <taxon>Aneurinibacillus group</taxon>
        <taxon>Aneurinibacillus</taxon>
    </lineage>
</organism>
<evidence type="ECO:0000313" key="2">
    <source>
        <dbReference type="Proteomes" id="UP000016511"/>
    </source>
</evidence>
<dbReference type="GeneID" id="92841255"/>